<keyword evidence="3" id="KW-1185">Reference proteome</keyword>
<dbReference type="PROSITE" id="PS51257">
    <property type="entry name" value="PROKAR_LIPOPROTEIN"/>
    <property type="match status" value="1"/>
</dbReference>
<dbReference type="RefSeq" id="WP_072623454.1">
    <property type="nucleotide sequence ID" value="NZ_CBDRLL010000011.1"/>
</dbReference>
<evidence type="ECO:0008006" key="4">
    <source>
        <dbReference type="Google" id="ProtNLM"/>
    </source>
</evidence>
<sequence length="274" mass="28451">MEQISRRTVLTAMGALGTMTVAGCADDEPSQLDPSSTHVVEGDGGSGSSASGSSSAGSEGSGDASSEGGMRQVQLDSPDAMRGRWAAYTAVVLAASDNSESSRAEDGDWIFQHELGPWAMLVRFKDGKALLAGQANADIVRDLTQEKKIRRALVAGAPKWWGALDTALPDTARIGFVLGWDGKTWQGLAPSVSNFDALPFYPKSQQACGEQLVMWGSKAEGSYTGSAKAAADAAMRAGTQLTAAQLKKLGPGIQSARVKGALTAAKAYEGKGKH</sequence>
<dbReference type="KEGG" id="jte:ASJ30_00950"/>
<dbReference type="AlphaFoldDB" id="A0A1L3MD41"/>
<name>A0A1L3MD41_9MICO</name>
<feature type="region of interest" description="Disordered" evidence="1">
    <location>
        <begin position="23"/>
        <end position="71"/>
    </location>
</feature>
<gene>
    <name evidence="2" type="ORF">ASJ30_00950</name>
</gene>
<reference evidence="2 3" key="1">
    <citation type="submission" date="2015-11" db="EMBL/GenBank/DDBJ databases">
        <authorList>
            <person name="Zhang Y."/>
            <person name="Guo Z."/>
        </authorList>
    </citation>
    <scope>NUCLEOTIDE SEQUENCE [LARGE SCALE GENOMIC DNA]</scope>
    <source>
        <strain evidence="2 3">YFY001</strain>
    </source>
</reference>
<dbReference type="Proteomes" id="UP000182938">
    <property type="component" value="Chromosome"/>
</dbReference>
<protein>
    <recommendedName>
        <fullName evidence="4">Lipoprotein</fullName>
    </recommendedName>
</protein>
<feature type="compositionally biased region" description="Low complexity" evidence="1">
    <location>
        <begin position="48"/>
        <end position="69"/>
    </location>
</feature>
<accession>A0A1L3MD41</accession>
<evidence type="ECO:0000313" key="3">
    <source>
        <dbReference type="Proteomes" id="UP000182938"/>
    </source>
</evidence>
<dbReference type="EMBL" id="CP013290">
    <property type="protein sequence ID" value="APH00273.1"/>
    <property type="molecule type" value="Genomic_DNA"/>
</dbReference>
<organism evidence="2 3">
    <name type="scientific">Janibacter indicus</name>
    <dbReference type="NCBI Taxonomy" id="857417"/>
    <lineage>
        <taxon>Bacteria</taxon>
        <taxon>Bacillati</taxon>
        <taxon>Actinomycetota</taxon>
        <taxon>Actinomycetes</taxon>
        <taxon>Micrococcales</taxon>
        <taxon>Intrasporangiaceae</taxon>
        <taxon>Janibacter</taxon>
    </lineage>
</organism>
<evidence type="ECO:0000256" key="1">
    <source>
        <dbReference type="SAM" id="MobiDB-lite"/>
    </source>
</evidence>
<evidence type="ECO:0000313" key="2">
    <source>
        <dbReference type="EMBL" id="APH00273.1"/>
    </source>
</evidence>
<proteinExistence type="predicted"/>